<accession>A0A2A9CVU8</accession>
<dbReference type="EMBL" id="PDJC01000001">
    <property type="protein sequence ID" value="PFG17782.1"/>
    <property type="molecule type" value="Genomic_DNA"/>
</dbReference>
<organism evidence="1 2">
    <name type="scientific">Propionicimonas paludicola</name>
    <dbReference type="NCBI Taxonomy" id="185243"/>
    <lineage>
        <taxon>Bacteria</taxon>
        <taxon>Bacillati</taxon>
        <taxon>Actinomycetota</taxon>
        <taxon>Actinomycetes</taxon>
        <taxon>Propionibacteriales</taxon>
        <taxon>Nocardioidaceae</taxon>
        <taxon>Propionicimonas</taxon>
    </lineage>
</organism>
<dbReference type="Proteomes" id="UP000226079">
    <property type="component" value="Unassembled WGS sequence"/>
</dbReference>
<keyword evidence="2" id="KW-1185">Reference proteome</keyword>
<dbReference type="RefSeq" id="WP_245840909.1">
    <property type="nucleotide sequence ID" value="NZ_PDJC01000001.1"/>
</dbReference>
<dbReference type="AlphaFoldDB" id="A0A2A9CVU8"/>
<protein>
    <submittedName>
        <fullName evidence="1">Uncharacterized protein</fullName>
    </submittedName>
</protein>
<sequence>MPRTLDQILQHADDLAARFKGYEPDPAHELDPGAIALLRAAIQERSDAERHVVEAIRAARVAGMPWSAIGLFVGTSGEAARQRYRNEVA</sequence>
<gene>
    <name evidence="1" type="ORF">ATK74_2358</name>
</gene>
<evidence type="ECO:0000313" key="2">
    <source>
        <dbReference type="Proteomes" id="UP000226079"/>
    </source>
</evidence>
<proteinExistence type="predicted"/>
<reference evidence="1 2" key="1">
    <citation type="submission" date="2017-10" db="EMBL/GenBank/DDBJ databases">
        <title>Sequencing the genomes of 1000 actinobacteria strains.</title>
        <authorList>
            <person name="Klenk H.-P."/>
        </authorList>
    </citation>
    <scope>NUCLEOTIDE SEQUENCE [LARGE SCALE GENOMIC DNA]</scope>
    <source>
        <strain evidence="1 2">DSM 15597</strain>
    </source>
</reference>
<name>A0A2A9CVU8_9ACTN</name>
<comment type="caution">
    <text evidence="1">The sequence shown here is derived from an EMBL/GenBank/DDBJ whole genome shotgun (WGS) entry which is preliminary data.</text>
</comment>
<evidence type="ECO:0000313" key="1">
    <source>
        <dbReference type="EMBL" id="PFG17782.1"/>
    </source>
</evidence>